<sequence length="307" mass="33543">MRRWACGLLALLPALAGAAPGAKPGWAEATLPYGEQRDVTSRQGRHYRIYLSRPQLPPPAGGYPVLYVLDGNALFPLLAMQARALEMRVAVNGAEPVLVVGIGYPGDALYDVAARAEDYTPPTAGLGDSGDRLSTARGGAERFLDFIEREVKPLVQARYPVDRSRQTLFGHSYGGLFTLYTLFNRPASFQAYIAASPSLWWGKGVIFDDLQRFSESRQALDARLYLAVGGAEQPRGDVEPTTPRQRHLAERRMLDNLRQLAERLAPLRERGLASELHVLDGENHGSSAIVVSTRALPFALGKGPIEP</sequence>
<feature type="chain" id="PRO_5014647122" evidence="3">
    <location>
        <begin position="19"/>
        <end position="307"/>
    </location>
</feature>
<dbReference type="InterPro" id="IPR000801">
    <property type="entry name" value="Esterase-like"/>
</dbReference>
<feature type="signal peptide" evidence="3">
    <location>
        <begin position="1"/>
        <end position="18"/>
    </location>
</feature>
<protein>
    <submittedName>
        <fullName evidence="4">Alpha/beta hydrolase</fullName>
    </submittedName>
</protein>
<comment type="caution">
    <text evidence="4">The sequence shown here is derived from an EMBL/GenBank/DDBJ whole genome shotgun (WGS) entry which is preliminary data.</text>
</comment>
<organism evidence="4 5">
    <name type="scientific">Stutzerimonas stutzeri</name>
    <name type="common">Pseudomonas stutzeri</name>
    <dbReference type="NCBI Taxonomy" id="316"/>
    <lineage>
        <taxon>Bacteria</taxon>
        <taxon>Pseudomonadati</taxon>
        <taxon>Pseudomonadota</taxon>
        <taxon>Gammaproteobacteria</taxon>
        <taxon>Pseudomonadales</taxon>
        <taxon>Pseudomonadaceae</taxon>
        <taxon>Stutzerimonas</taxon>
    </lineage>
</organism>
<evidence type="ECO:0000256" key="2">
    <source>
        <dbReference type="ARBA" id="ARBA00022801"/>
    </source>
</evidence>
<evidence type="ECO:0000313" key="5">
    <source>
        <dbReference type="Proteomes" id="UP000236023"/>
    </source>
</evidence>
<dbReference type="EMBL" id="POUT01000001">
    <property type="protein sequence ID" value="PNG11073.1"/>
    <property type="molecule type" value="Genomic_DNA"/>
</dbReference>
<reference evidence="4 5" key="1">
    <citation type="submission" date="2018-01" db="EMBL/GenBank/DDBJ databases">
        <title>Denitrification phenotypes of diverse strains of Pseudomonas stutzeri.</title>
        <authorList>
            <person name="Milligan D.A."/>
            <person name="Bergaust L."/>
            <person name="Bakken L.R."/>
            <person name="Frostegard A."/>
        </authorList>
    </citation>
    <scope>NUCLEOTIDE SEQUENCE [LARGE SCALE GENOMIC DNA]</scope>
    <source>
        <strain evidence="4 5">24a75</strain>
    </source>
</reference>
<dbReference type="PANTHER" id="PTHR40841">
    <property type="entry name" value="SIDEROPHORE TRIACETYLFUSARININE C ESTERASE"/>
    <property type="match status" value="1"/>
</dbReference>
<name>A0A2N8T8J2_STUST</name>
<evidence type="ECO:0000256" key="3">
    <source>
        <dbReference type="SAM" id="SignalP"/>
    </source>
</evidence>
<evidence type="ECO:0000313" key="4">
    <source>
        <dbReference type="EMBL" id="PNG11073.1"/>
    </source>
</evidence>
<proteinExistence type="inferred from homology"/>
<comment type="similarity">
    <text evidence="1">Belongs to the esterase D family.</text>
</comment>
<dbReference type="InterPro" id="IPR052558">
    <property type="entry name" value="Siderophore_Hydrolase_D"/>
</dbReference>
<keyword evidence="3" id="KW-0732">Signal</keyword>
<evidence type="ECO:0000256" key="1">
    <source>
        <dbReference type="ARBA" id="ARBA00005622"/>
    </source>
</evidence>
<dbReference type="Proteomes" id="UP000236023">
    <property type="component" value="Unassembled WGS sequence"/>
</dbReference>
<dbReference type="Gene3D" id="3.40.50.1820">
    <property type="entry name" value="alpha/beta hydrolase"/>
    <property type="match status" value="1"/>
</dbReference>
<dbReference type="Pfam" id="PF00756">
    <property type="entry name" value="Esterase"/>
    <property type="match status" value="1"/>
</dbReference>
<keyword evidence="2 4" id="KW-0378">Hydrolase</keyword>
<dbReference type="RefSeq" id="WP_102892858.1">
    <property type="nucleotide sequence ID" value="NZ_JAMOHU010000009.1"/>
</dbReference>
<dbReference type="InterPro" id="IPR029058">
    <property type="entry name" value="AB_hydrolase_fold"/>
</dbReference>
<accession>A0A2N8T8J2</accession>
<dbReference type="AlphaFoldDB" id="A0A2N8T8J2"/>
<dbReference type="GO" id="GO:0016788">
    <property type="term" value="F:hydrolase activity, acting on ester bonds"/>
    <property type="evidence" value="ECO:0007669"/>
    <property type="project" value="TreeGrafter"/>
</dbReference>
<dbReference type="SUPFAM" id="SSF53474">
    <property type="entry name" value="alpha/beta-Hydrolases"/>
    <property type="match status" value="1"/>
</dbReference>
<gene>
    <name evidence="4" type="ORF">CXK94_00390</name>
</gene>
<dbReference type="PANTHER" id="PTHR40841:SF2">
    <property type="entry name" value="SIDEROPHORE-DEGRADING ESTERASE (EUROFUNG)"/>
    <property type="match status" value="1"/>
</dbReference>